<organism evidence="2 3">
    <name type="scientific">Demequina litorisediminis</name>
    <dbReference type="NCBI Taxonomy" id="1849022"/>
    <lineage>
        <taxon>Bacteria</taxon>
        <taxon>Bacillati</taxon>
        <taxon>Actinomycetota</taxon>
        <taxon>Actinomycetes</taxon>
        <taxon>Micrococcales</taxon>
        <taxon>Demequinaceae</taxon>
        <taxon>Demequina</taxon>
    </lineage>
</organism>
<evidence type="ECO:0000313" key="2">
    <source>
        <dbReference type="EMBL" id="GMA35799.1"/>
    </source>
</evidence>
<dbReference type="SUPFAM" id="SSF53850">
    <property type="entry name" value="Periplasmic binding protein-like II"/>
    <property type="match status" value="1"/>
</dbReference>
<proteinExistence type="predicted"/>
<keyword evidence="3" id="KW-1185">Reference proteome</keyword>
<dbReference type="EMBL" id="BSUN01000001">
    <property type="protein sequence ID" value="GMA35799.1"/>
    <property type="molecule type" value="Genomic_DNA"/>
</dbReference>
<sequence length="184" mass="19552">MLSGIAGEPDTILMMLQSAGQSLFDDEGNPTITDNAALADAIDIYSQMVEAGIYLEVNSWDEYIGSLVNGNVAGTINGIWISGSLQTAEDQSGKWNMTNLPIVDGIDGATHYSANGGSSWAVSSNANVEPRDGLPRLDLRRFDRACTTRSSPPPARWRTGCLLVTRTSTPSPRSSSVDSPSTPT</sequence>
<gene>
    <name evidence="2" type="ORF">GCM10025876_20030</name>
</gene>
<dbReference type="InterPro" id="IPR006059">
    <property type="entry name" value="SBP"/>
</dbReference>
<accession>A0ABQ6ID85</accession>
<comment type="caution">
    <text evidence="2">The sequence shown here is derived from an EMBL/GenBank/DDBJ whole genome shotgun (WGS) entry which is preliminary data.</text>
</comment>
<name>A0ABQ6ID85_9MICO</name>
<feature type="region of interest" description="Disordered" evidence="1">
    <location>
        <begin position="164"/>
        <end position="184"/>
    </location>
</feature>
<dbReference type="Pfam" id="PF13416">
    <property type="entry name" value="SBP_bac_8"/>
    <property type="match status" value="1"/>
</dbReference>
<evidence type="ECO:0000256" key="1">
    <source>
        <dbReference type="SAM" id="MobiDB-lite"/>
    </source>
</evidence>
<dbReference type="Gene3D" id="3.40.190.10">
    <property type="entry name" value="Periplasmic binding protein-like II"/>
    <property type="match status" value="1"/>
</dbReference>
<protein>
    <recommendedName>
        <fullName evidence="4">Extracellular solute-binding protein</fullName>
    </recommendedName>
</protein>
<evidence type="ECO:0008006" key="4">
    <source>
        <dbReference type="Google" id="ProtNLM"/>
    </source>
</evidence>
<dbReference type="Proteomes" id="UP001157125">
    <property type="component" value="Unassembled WGS sequence"/>
</dbReference>
<reference evidence="3" key="1">
    <citation type="journal article" date="2019" name="Int. J. Syst. Evol. Microbiol.">
        <title>The Global Catalogue of Microorganisms (GCM) 10K type strain sequencing project: providing services to taxonomists for standard genome sequencing and annotation.</title>
        <authorList>
            <consortium name="The Broad Institute Genomics Platform"/>
            <consortium name="The Broad Institute Genome Sequencing Center for Infectious Disease"/>
            <person name="Wu L."/>
            <person name="Ma J."/>
        </authorList>
    </citation>
    <scope>NUCLEOTIDE SEQUENCE [LARGE SCALE GENOMIC DNA]</scope>
    <source>
        <strain evidence="3">NBRC 112299</strain>
    </source>
</reference>
<evidence type="ECO:0000313" key="3">
    <source>
        <dbReference type="Proteomes" id="UP001157125"/>
    </source>
</evidence>